<evidence type="ECO:0000313" key="3">
    <source>
        <dbReference type="Proteomes" id="UP000192907"/>
    </source>
</evidence>
<dbReference type="Gene3D" id="3.50.50.60">
    <property type="entry name" value="FAD/NAD(P)-binding domain"/>
    <property type="match status" value="1"/>
</dbReference>
<accession>A0A1Y6CLG1</accession>
<evidence type="ECO:0000256" key="1">
    <source>
        <dbReference type="ARBA" id="ARBA00006046"/>
    </source>
</evidence>
<evidence type="ECO:0000313" key="2">
    <source>
        <dbReference type="EMBL" id="SMF75521.1"/>
    </source>
</evidence>
<dbReference type="EMBL" id="FWZT01000029">
    <property type="protein sequence ID" value="SMF75521.1"/>
    <property type="molecule type" value="Genomic_DNA"/>
</dbReference>
<dbReference type="OrthoDB" id="6314973at2"/>
<dbReference type="Pfam" id="PF13450">
    <property type="entry name" value="NAD_binding_8"/>
    <property type="match status" value="1"/>
</dbReference>
<name>A0A1Y6CLG1_9BACT</name>
<dbReference type="SUPFAM" id="SSF51905">
    <property type="entry name" value="FAD/NAD(P)-binding domain"/>
    <property type="match status" value="1"/>
</dbReference>
<dbReference type="PANTHER" id="PTHR43734">
    <property type="entry name" value="PHYTOENE DESATURASE"/>
    <property type="match status" value="1"/>
</dbReference>
<dbReference type="RefSeq" id="WP_132324751.1">
    <property type="nucleotide sequence ID" value="NZ_FWZT01000029.1"/>
</dbReference>
<dbReference type="InterPro" id="IPR036188">
    <property type="entry name" value="FAD/NAD-bd_sf"/>
</dbReference>
<organism evidence="2 3">
    <name type="scientific">Pseudobacteriovorax antillogorgiicola</name>
    <dbReference type="NCBI Taxonomy" id="1513793"/>
    <lineage>
        <taxon>Bacteria</taxon>
        <taxon>Pseudomonadati</taxon>
        <taxon>Bdellovibrionota</taxon>
        <taxon>Oligoflexia</taxon>
        <taxon>Oligoflexales</taxon>
        <taxon>Pseudobacteriovoracaceae</taxon>
        <taxon>Pseudobacteriovorax</taxon>
    </lineage>
</organism>
<dbReference type="Proteomes" id="UP000192907">
    <property type="component" value="Unassembled WGS sequence"/>
</dbReference>
<dbReference type="AlphaFoldDB" id="A0A1Y6CLG1"/>
<proteinExistence type="inferred from homology"/>
<dbReference type="PANTHER" id="PTHR43734:SF1">
    <property type="entry name" value="PHYTOENE DESATURASE"/>
    <property type="match status" value="1"/>
</dbReference>
<sequence>MSRMQWVVVGGGFRGMSAAYLFSKSGKSVTVVDKGTSIGGVLSSIPWNGLFLDKGCHLFDNDSDEMTDHLFELGGNEFDPVNVVYGSWYRGRLSKGIAIPDLRFNEDTSGTILIDILRSFESLCDDSNSLEDKVLERYGRTVADYFYPMIRKIYLEEASNISSAMLEATLFNRVYFLDDSSAKILKESKLLDEKIAASSFDDPLRYYREYCNRYQFRSFYPRKNNMRGFCDSVENTLRANGVNIQSNMLVNRIERKNSRYRVFLSSGTELVCDGIYWAGSYDELENHLGVDVGISQSITGVPMVLYYFLVAPEQLSRYSYIHNFDSDFKIFRVSSPSNYKPTNGEKFCDRAYVCCEVPINSKSTLFTNPEASTDDIWTELKKMGFIRYGSYLDKVAFSVPKSYSYLRRDFSPKWQELSGVISKKTNFYAANPIHFTKLQILRDLKLLISDGRSLNYERSPNHRPNLGKEV</sequence>
<protein>
    <submittedName>
        <fullName evidence="2">Protoporphyrinogen oxidase</fullName>
    </submittedName>
</protein>
<reference evidence="3" key="1">
    <citation type="submission" date="2017-04" db="EMBL/GenBank/DDBJ databases">
        <authorList>
            <person name="Varghese N."/>
            <person name="Submissions S."/>
        </authorList>
    </citation>
    <scope>NUCLEOTIDE SEQUENCE [LARGE SCALE GENOMIC DNA]</scope>
    <source>
        <strain evidence="3">RKEM611</strain>
    </source>
</reference>
<keyword evidence="3" id="KW-1185">Reference proteome</keyword>
<gene>
    <name evidence="2" type="ORF">SAMN06296036_12943</name>
</gene>
<comment type="similarity">
    <text evidence="1">Belongs to the carotenoid/retinoid oxidoreductase family.</text>
</comment>
<dbReference type="STRING" id="1513793.SAMN06296036_12943"/>